<evidence type="ECO:0000313" key="1">
    <source>
        <dbReference type="EMBL" id="EJG87933.1"/>
    </source>
</evidence>
<dbReference type="EMBL" id="ALCH01000003">
    <property type="protein sequence ID" value="EJG87933.1"/>
    <property type="molecule type" value="Genomic_DNA"/>
</dbReference>
<dbReference type="Proteomes" id="UP000010312">
    <property type="component" value="Unassembled WGS sequence"/>
</dbReference>
<name>J1GYR6_9STRE</name>
<sequence length="48" mass="5934">MKINENMKVFEKMHIKTRRNRHFLERFIKKVAKTIKKFGNQKIFLQNA</sequence>
<gene>
    <name evidence="1" type="ORF">SPAR10_0545</name>
</gene>
<accession>J1GYR6</accession>
<organism evidence="1 2">
    <name type="scientific">Streptococcus infantis SPAR10</name>
    <dbReference type="NCBI Taxonomy" id="1159208"/>
    <lineage>
        <taxon>Bacteria</taxon>
        <taxon>Bacillati</taxon>
        <taxon>Bacillota</taxon>
        <taxon>Bacilli</taxon>
        <taxon>Lactobacillales</taxon>
        <taxon>Streptococcaceae</taxon>
        <taxon>Streptococcus</taxon>
    </lineage>
</organism>
<reference evidence="1 2" key="1">
    <citation type="submission" date="2012-05" db="EMBL/GenBank/DDBJ databases">
        <title>Genomic Sequence of Streptococcus mitis SPAR10.</title>
        <authorList>
            <person name="Chancey S."/>
            <person name="Kumar N."/>
            <person name="Sengamalay N."/>
            <person name="Matthews C."/>
            <person name="Hine E."/>
            <person name="Pallavajjal A."/>
            <person name="Abolude O."/>
            <person name="Daugherty S.C."/>
            <person name="Parankush S.P."/>
            <person name="Sadzewicz L."/>
            <person name="Tallon L.J."/>
            <person name="Farley M.M."/>
            <person name="Baughman W."/>
            <person name="McGee L."/>
            <person name="Stephens D.S."/>
            <person name="Tettelin H."/>
        </authorList>
    </citation>
    <scope>NUCLEOTIDE SEQUENCE [LARGE SCALE GENOMIC DNA]</scope>
    <source>
        <strain evidence="1 2">SPAR10</strain>
    </source>
</reference>
<comment type="caution">
    <text evidence="1">The sequence shown here is derived from an EMBL/GenBank/DDBJ whole genome shotgun (WGS) entry which is preliminary data.</text>
</comment>
<protein>
    <submittedName>
        <fullName evidence="1">Uncharacterized protein</fullName>
    </submittedName>
</protein>
<dbReference type="AlphaFoldDB" id="J1GYR6"/>
<evidence type="ECO:0000313" key="2">
    <source>
        <dbReference type="Proteomes" id="UP000010312"/>
    </source>
</evidence>
<proteinExistence type="predicted"/>